<dbReference type="OrthoDB" id="1329448at2"/>
<name>A0A1H5ZGT1_9FLAO</name>
<protein>
    <submittedName>
        <fullName evidence="1">Uncharacterized protein</fullName>
    </submittedName>
</protein>
<proteinExistence type="predicted"/>
<dbReference type="Proteomes" id="UP000236737">
    <property type="component" value="Unassembled WGS sequence"/>
</dbReference>
<keyword evidence="2" id="KW-1185">Reference proteome</keyword>
<sequence length="239" mass="27173">MKNIEKFLKPVLIVVFAVAFLSCKNNNTEKAETEESIPKDTAKAVAVFEPFKLMVIKHKVADYDKWRKEYDAHDSIRTAYTISHYMVGRGTDDASMILTATKFIDLQKAKDLSVLPYLKEAMKKAGVIGKPEFSYYEVIRNDDSQIDQEDRLMVTHKVKDFDAWLKVYDAEGIATRMEEGFIDRGLARGIDDPNMVTIVFAVTDMKKAKANIISEAKKKLMMDAGVIGAPEMFFYKVMN</sequence>
<organism evidence="1 2">
    <name type="scientific">Flavobacterium urumqiense</name>
    <dbReference type="NCBI Taxonomy" id="935224"/>
    <lineage>
        <taxon>Bacteria</taxon>
        <taxon>Pseudomonadati</taxon>
        <taxon>Bacteroidota</taxon>
        <taxon>Flavobacteriia</taxon>
        <taxon>Flavobacteriales</taxon>
        <taxon>Flavobacteriaceae</taxon>
        <taxon>Flavobacterium</taxon>
    </lineage>
</organism>
<evidence type="ECO:0000313" key="1">
    <source>
        <dbReference type="EMBL" id="SEG34847.1"/>
    </source>
</evidence>
<evidence type="ECO:0000313" key="2">
    <source>
        <dbReference type="Proteomes" id="UP000236737"/>
    </source>
</evidence>
<gene>
    <name evidence="1" type="ORF">SAMN04488130_11024</name>
</gene>
<dbReference type="AlphaFoldDB" id="A0A1H5ZGT1"/>
<accession>A0A1H5ZGT1</accession>
<dbReference type="RefSeq" id="WP_104000424.1">
    <property type="nucleotide sequence ID" value="NZ_FNVP01000010.1"/>
</dbReference>
<reference evidence="2" key="1">
    <citation type="submission" date="2016-10" db="EMBL/GenBank/DDBJ databases">
        <authorList>
            <person name="Varghese N."/>
            <person name="Submissions S."/>
        </authorList>
    </citation>
    <scope>NUCLEOTIDE SEQUENCE [LARGE SCALE GENOMIC DNA]</scope>
    <source>
        <strain evidence="2">CGMCC 1.9230</strain>
    </source>
</reference>
<dbReference type="EMBL" id="FNVP01000010">
    <property type="protein sequence ID" value="SEG34847.1"/>
    <property type="molecule type" value="Genomic_DNA"/>
</dbReference>
<dbReference type="PROSITE" id="PS51257">
    <property type="entry name" value="PROKAR_LIPOPROTEIN"/>
    <property type="match status" value="1"/>
</dbReference>